<feature type="transmembrane region" description="Helical" evidence="1">
    <location>
        <begin position="53"/>
        <end position="76"/>
    </location>
</feature>
<evidence type="ECO:0000313" key="3">
    <source>
        <dbReference type="Proteomes" id="UP000742460"/>
    </source>
</evidence>
<sequence length="171" mass="18993">MTTTSQNRRPDRGRGARRVGRWSLLWLLLAVVISLVVYLPFAHWVLEWRMMEYLVAWLLRPSTGFLSMTLALWWLFSVPGTLHLLAGGGRSAAQAAAPADGGAEESAEPTTETDDRIAIPAVPLQELGAGHRFQMAQALGIPWRDELIHDHRSWTRACSEAAHARAAEGMR</sequence>
<reference evidence="2" key="2">
    <citation type="submission" date="2021-09" db="EMBL/GenBank/DDBJ databases">
        <authorList>
            <person name="Gilroy R."/>
        </authorList>
    </citation>
    <scope>NUCLEOTIDE SEQUENCE</scope>
    <source>
        <strain evidence="2">ChiGjej5B5-22894</strain>
    </source>
</reference>
<comment type="caution">
    <text evidence="2">The sequence shown here is derived from an EMBL/GenBank/DDBJ whole genome shotgun (WGS) entry which is preliminary data.</text>
</comment>
<evidence type="ECO:0000256" key="1">
    <source>
        <dbReference type="SAM" id="Phobius"/>
    </source>
</evidence>
<dbReference type="Proteomes" id="UP000742460">
    <property type="component" value="Unassembled WGS sequence"/>
</dbReference>
<accession>A0A921MWW7</accession>
<feature type="transmembrane region" description="Helical" evidence="1">
    <location>
        <begin position="21"/>
        <end position="41"/>
    </location>
</feature>
<organism evidence="2 3">
    <name type="scientific">Brachybacterium massiliense</name>
    <dbReference type="NCBI Taxonomy" id="1755098"/>
    <lineage>
        <taxon>Bacteria</taxon>
        <taxon>Bacillati</taxon>
        <taxon>Actinomycetota</taxon>
        <taxon>Actinomycetes</taxon>
        <taxon>Micrococcales</taxon>
        <taxon>Dermabacteraceae</taxon>
        <taxon>Brachybacterium</taxon>
    </lineage>
</organism>
<name>A0A921MWW7_9MICO</name>
<reference evidence="2" key="1">
    <citation type="journal article" date="2021" name="PeerJ">
        <title>Extensive microbial diversity within the chicken gut microbiome revealed by metagenomics and culture.</title>
        <authorList>
            <person name="Gilroy R."/>
            <person name="Ravi A."/>
            <person name="Getino M."/>
            <person name="Pursley I."/>
            <person name="Horton D.L."/>
            <person name="Alikhan N.F."/>
            <person name="Baker D."/>
            <person name="Gharbi K."/>
            <person name="Hall N."/>
            <person name="Watson M."/>
            <person name="Adriaenssens E.M."/>
            <person name="Foster-Nyarko E."/>
            <person name="Jarju S."/>
            <person name="Secka A."/>
            <person name="Antonio M."/>
            <person name="Oren A."/>
            <person name="Chaudhuri R.R."/>
            <person name="La Ragione R."/>
            <person name="Hildebrand F."/>
            <person name="Pallen M.J."/>
        </authorList>
    </citation>
    <scope>NUCLEOTIDE SEQUENCE</scope>
    <source>
        <strain evidence="2">ChiGjej5B5-22894</strain>
    </source>
</reference>
<gene>
    <name evidence="2" type="ORF">K8V81_08065</name>
</gene>
<dbReference type="AlphaFoldDB" id="A0A921MWW7"/>
<dbReference type="EMBL" id="DYUE01000185">
    <property type="protein sequence ID" value="HJG91667.1"/>
    <property type="molecule type" value="Genomic_DNA"/>
</dbReference>
<keyword evidence="1" id="KW-0472">Membrane</keyword>
<evidence type="ECO:0000313" key="2">
    <source>
        <dbReference type="EMBL" id="HJG91667.1"/>
    </source>
</evidence>
<protein>
    <submittedName>
        <fullName evidence="2">Uncharacterized protein</fullName>
    </submittedName>
</protein>
<proteinExistence type="predicted"/>
<keyword evidence="1" id="KW-0812">Transmembrane</keyword>
<keyword evidence="1" id="KW-1133">Transmembrane helix</keyword>